<dbReference type="CDD" id="cd02440">
    <property type="entry name" value="AdoMet_MTases"/>
    <property type="match status" value="1"/>
</dbReference>
<dbReference type="Proteomes" id="UP001168540">
    <property type="component" value="Unassembled WGS sequence"/>
</dbReference>
<dbReference type="RefSeq" id="WP_289828073.1">
    <property type="nucleotide sequence ID" value="NZ_JAUEDK010000002.1"/>
</dbReference>
<dbReference type="GO" id="GO:0032259">
    <property type="term" value="P:methylation"/>
    <property type="evidence" value="ECO:0007669"/>
    <property type="project" value="UniProtKB-KW"/>
</dbReference>
<dbReference type="EC" id="2.1.-.-" evidence="2"/>
<comment type="caution">
    <text evidence="2">The sequence shown here is derived from an EMBL/GenBank/DDBJ whole genome shotgun (WGS) entry which is preliminary data.</text>
</comment>
<keyword evidence="2" id="KW-0808">Transferase</keyword>
<evidence type="ECO:0000313" key="3">
    <source>
        <dbReference type="Proteomes" id="UP001168540"/>
    </source>
</evidence>
<evidence type="ECO:0000259" key="1">
    <source>
        <dbReference type="Pfam" id="PF13847"/>
    </source>
</evidence>
<dbReference type="PANTHER" id="PTHR43591">
    <property type="entry name" value="METHYLTRANSFERASE"/>
    <property type="match status" value="1"/>
</dbReference>
<protein>
    <submittedName>
        <fullName evidence="2">Class I SAM-dependent methyltransferase</fullName>
        <ecNumber evidence="2">2.1.-.-</ecNumber>
    </submittedName>
</protein>
<keyword evidence="2" id="KW-0489">Methyltransferase</keyword>
<dbReference type="GO" id="GO:0008168">
    <property type="term" value="F:methyltransferase activity"/>
    <property type="evidence" value="ECO:0007669"/>
    <property type="project" value="UniProtKB-KW"/>
</dbReference>
<reference evidence="2" key="1">
    <citation type="submission" date="2023-06" db="EMBL/GenBank/DDBJ databases">
        <authorList>
            <person name="Zhang S."/>
        </authorList>
    </citation>
    <scope>NUCLEOTIDE SEQUENCE</scope>
    <source>
        <strain evidence="2">SG2303</strain>
    </source>
</reference>
<organism evidence="2 3">
    <name type="scientific">Crenobacter oryzisoli</name>
    <dbReference type="NCBI Taxonomy" id="3056844"/>
    <lineage>
        <taxon>Bacteria</taxon>
        <taxon>Pseudomonadati</taxon>
        <taxon>Pseudomonadota</taxon>
        <taxon>Betaproteobacteria</taxon>
        <taxon>Neisseriales</taxon>
        <taxon>Neisseriaceae</taxon>
        <taxon>Crenobacter</taxon>
    </lineage>
</organism>
<dbReference type="InterPro" id="IPR029063">
    <property type="entry name" value="SAM-dependent_MTases_sf"/>
</dbReference>
<dbReference type="Pfam" id="PF13847">
    <property type="entry name" value="Methyltransf_31"/>
    <property type="match status" value="1"/>
</dbReference>
<dbReference type="SUPFAM" id="SSF53335">
    <property type="entry name" value="S-adenosyl-L-methionine-dependent methyltransferases"/>
    <property type="match status" value="1"/>
</dbReference>
<name>A0ABT7XIF2_9NEIS</name>
<keyword evidence="3" id="KW-1185">Reference proteome</keyword>
<dbReference type="PANTHER" id="PTHR43591:SF24">
    <property type="entry name" value="2-METHOXY-6-POLYPRENYL-1,4-BENZOQUINOL METHYLASE, MITOCHONDRIAL"/>
    <property type="match status" value="1"/>
</dbReference>
<accession>A0ABT7XIF2</accession>
<gene>
    <name evidence="2" type="ORF">QU481_01370</name>
</gene>
<dbReference type="InterPro" id="IPR025714">
    <property type="entry name" value="Methyltranfer_dom"/>
</dbReference>
<evidence type="ECO:0000313" key="2">
    <source>
        <dbReference type="EMBL" id="MDN0073547.1"/>
    </source>
</evidence>
<feature type="domain" description="Methyltransferase" evidence="1">
    <location>
        <begin position="66"/>
        <end position="181"/>
    </location>
</feature>
<dbReference type="EMBL" id="JAUEDK010000002">
    <property type="protein sequence ID" value="MDN0073547.1"/>
    <property type="molecule type" value="Genomic_DNA"/>
</dbReference>
<dbReference type="Gene3D" id="3.40.50.150">
    <property type="entry name" value="Vaccinia Virus protein VP39"/>
    <property type="match status" value="1"/>
</dbReference>
<sequence length="292" mass="32665">MSAPVMMFHLLLERLSSSMLARVPEPQALMEDAEQTRAFMLSSRSNGVLNYIHFFHAVMSLPVIRPGDVVLDLACGPASQLLQIARLHPDAHFIGVDASTAMLALARENLAEAGLPNVSLQLGDISRLAGFADASIDCVLCTMSLHHLPDTDMLGLAMRQIRRVLREDGGVYLADFGRLKRRATQHFFAHDRIEMQSELFTVDFLNSLRAAFSQTELQQSVALLGRELHVYRTALAPFMLLFRSMARRQVDATLEQRVHDGYGRLNAGEQRDFNNLTRWFRPGGLSLPSSLY</sequence>
<proteinExistence type="predicted"/>